<gene>
    <name evidence="7" type="ORF">C4D60_Mb11t07040</name>
</gene>
<evidence type="ECO:0000256" key="5">
    <source>
        <dbReference type="SAM" id="Phobius"/>
    </source>
</evidence>
<keyword evidence="3" id="KW-0805">Transcription regulation</keyword>
<dbReference type="GO" id="GO:0006355">
    <property type="term" value="P:regulation of DNA-templated transcription"/>
    <property type="evidence" value="ECO:0007669"/>
    <property type="project" value="InterPro"/>
</dbReference>
<evidence type="ECO:0000259" key="6">
    <source>
        <dbReference type="Pfam" id="PF02309"/>
    </source>
</evidence>
<dbReference type="Gene3D" id="3.10.20.90">
    <property type="entry name" value="Phosphatidylinositol 3-kinase Catalytic Subunit, Chain A, domain 1"/>
    <property type="match status" value="1"/>
</dbReference>
<keyword evidence="3" id="KW-0927">Auxin signaling pathway</keyword>
<evidence type="ECO:0000256" key="1">
    <source>
        <dbReference type="ARBA" id="ARBA00002159"/>
    </source>
</evidence>
<name>A0A4S8J4S4_MUSBA</name>
<keyword evidence="3" id="KW-0678">Repressor</keyword>
<keyword evidence="8" id="KW-1185">Reference proteome</keyword>
<dbReference type="SUPFAM" id="SSF54277">
    <property type="entry name" value="CAD &amp; PB1 domains"/>
    <property type="match status" value="1"/>
</dbReference>
<protein>
    <recommendedName>
        <fullName evidence="3">Auxin-responsive protein</fullName>
    </recommendedName>
</protein>
<feature type="transmembrane region" description="Helical" evidence="5">
    <location>
        <begin position="76"/>
        <end position="95"/>
    </location>
</feature>
<keyword evidence="3" id="KW-0539">Nucleus</keyword>
<evidence type="ECO:0000256" key="2">
    <source>
        <dbReference type="ARBA" id="ARBA00011726"/>
    </source>
</evidence>
<organism evidence="7 8">
    <name type="scientific">Musa balbisiana</name>
    <name type="common">Banana</name>
    <dbReference type="NCBI Taxonomy" id="52838"/>
    <lineage>
        <taxon>Eukaryota</taxon>
        <taxon>Viridiplantae</taxon>
        <taxon>Streptophyta</taxon>
        <taxon>Embryophyta</taxon>
        <taxon>Tracheophyta</taxon>
        <taxon>Spermatophyta</taxon>
        <taxon>Magnoliopsida</taxon>
        <taxon>Liliopsida</taxon>
        <taxon>Zingiberales</taxon>
        <taxon>Musaceae</taxon>
        <taxon>Musa</taxon>
    </lineage>
</organism>
<comment type="subcellular location">
    <subcellularLocation>
        <location evidence="3">Nucleus</location>
    </subcellularLocation>
</comment>
<keyword evidence="5" id="KW-0812">Transmembrane</keyword>
<dbReference type="PANTHER" id="PTHR31734">
    <property type="entry name" value="AUXIN-RESPONSIVE PROTEIN IAA17"/>
    <property type="match status" value="1"/>
</dbReference>
<dbReference type="InterPro" id="IPR003311">
    <property type="entry name" value="AUX_IAA"/>
</dbReference>
<feature type="region of interest" description="Disordered" evidence="4">
    <location>
        <begin position="1"/>
        <end position="41"/>
    </location>
</feature>
<dbReference type="GO" id="GO:0009734">
    <property type="term" value="P:auxin-activated signaling pathway"/>
    <property type="evidence" value="ECO:0007669"/>
    <property type="project" value="UniProtKB-UniRule"/>
</dbReference>
<dbReference type="PANTHER" id="PTHR31734:SF6">
    <property type="entry name" value="AUXIN-RESPONSIVE PROTEIN IAA11"/>
    <property type="match status" value="1"/>
</dbReference>
<proteinExistence type="inferred from homology"/>
<comment type="function">
    <text evidence="1 3">Aux/IAA proteins are short-lived transcriptional factors that function as repressors of early auxin response genes at low auxin concentrations.</text>
</comment>
<evidence type="ECO:0000256" key="3">
    <source>
        <dbReference type="RuleBase" id="RU004549"/>
    </source>
</evidence>
<dbReference type="Proteomes" id="UP000317650">
    <property type="component" value="Chromosome 11"/>
</dbReference>
<evidence type="ECO:0000313" key="8">
    <source>
        <dbReference type="Proteomes" id="UP000317650"/>
    </source>
</evidence>
<feature type="domain" description="AUX/IAA" evidence="6">
    <location>
        <begin position="38"/>
        <end position="68"/>
    </location>
</feature>
<dbReference type="Pfam" id="PF02309">
    <property type="entry name" value="AUX_IAA"/>
    <property type="match status" value="1"/>
</dbReference>
<comment type="similarity">
    <text evidence="3">Belongs to the Aux/IAA family.</text>
</comment>
<feature type="compositionally biased region" description="Polar residues" evidence="4">
    <location>
        <begin position="1"/>
        <end position="15"/>
    </location>
</feature>
<evidence type="ECO:0000256" key="4">
    <source>
        <dbReference type="SAM" id="MobiDB-lite"/>
    </source>
</evidence>
<dbReference type="InterPro" id="IPR033389">
    <property type="entry name" value="AUX/IAA_dom"/>
</dbReference>
<sequence>MSPTASLVSSSSGTNPGVAGTKRAAESVSRDSPPPHGAKVSKLLDGSSEFSLTYEDKDGDWMLVGDVPRTIDCTLVIVHAFNFVAILCLTYRMVLETVKRLRIMRKQMGCQSVHFGEIANSLFSYNFEQINCAPGFQSFSKASEAIGSNPGITAGNRMRYP</sequence>
<keyword evidence="5" id="KW-1133">Transmembrane helix</keyword>
<keyword evidence="3" id="KW-0804">Transcription</keyword>
<dbReference type="STRING" id="52838.A0A4S8J4S4"/>
<evidence type="ECO:0000313" key="7">
    <source>
        <dbReference type="EMBL" id="THU55482.1"/>
    </source>
</evidence>
<comment type="caution">
    <text evidence="7">The sequence shown here is derived from an EMBL/GenBank/DDBJ whole genome shotgun (WGS) entry which is preliminary data.</text>
</comment>
<reference evidence="7 8" key="1">
    <citation type="journal article" date="2019" name="Nat. Plants">
        <title>Genome sequencing of Musa balbisiana reveals subgenome evolution and function divergence in polyploid bananas.</title>
        <authorList>
            <person name="Yao X."/>
        </authorList>
    </citation>
    <scope>NUCLEOTIDE SEQUENCE [LARGE SCALE GENOMIC DNA]</scope>
    <source>
        <strain evidence="8">cv. DH-PKW</strain>
        <tissue evidence="7">Leaves</tissue>
    </source>
</reference>
<dbReference type="EMBL" id="PYDT01000007">
    <property type="protein sequence ID" value="THU55482.1"/>
    <property type="molecule type" value="Genomic_DNA"/>
</dbReference>
<dbReference type="GO" id="GO:0005634">
    <property type="term" value="C:nucleus"/>
    <property type="evidence" value="ECO:0007669"/>
    <property type="project" value="UniProtKB-SubCell"/>
</dbReference>
<accession>A0A4S8J4S4</accession>
<keyword evidence="5" id="KW-0472">Membrane</keyword>
<dbReference type="AlphaFoldDB" id="A0A4S8J4S4"/>
<comment type="subunit">
    <text evidence="2 3">Homodimers and heterodimers.</text>
</comment>